<sequence length="248" mass="28348">MPNAATIVHYTKLYYVAASFRVKDGSSHVCLSPGTQLPSDRIIGILFDARRCADNAEAWEEADAGVADHQGPEGTAGVPYCTTVYSTEYDRFKNEYIKKLECLNKSKNLSLPNPPQIARRHNELLEQSRFMMVDSIVKLRDNGFETITLYDYILYFLSATKDKKDIGLYCIRKNSIYRVIFKPCLEIKVLINKSSSSQDRDPLLPIFLLSSVTPFLKFTGNNKTEQHIYRKLYVLPSMIFTILNRKLP</sequence>
<evidence type="ECO:0000313" key="1">
    <source>
        <dbReference type="EMBL" id="KAE9524953.1"/>
    </source>
</evidence>
<gene>
    <name evidence="1" type="ORF">AGLY_015003</name>
</gene>
<protein>
    <submittedName>
        <fullName evidence="1">Uncharacterized protein</fullName>
    </submittedName>
</protein>
<dbReference type="AlphaFoldDB" id="A0A6G0T2U0"/>
<dbReference type="EMBL" id="VYZN01000065">
    <property type="protein sequence ID" value="KAE9524953.1"/>
    <property type="molecule type" value="Genomic_DNA"/>
</dbReference>
<evidence type="ECO:0000313" key="2">
    <source>
        <dbReference type="Proteomes" id="UP000475862"/>
    </source>
</evidence>
<proteinExistence type="predicted"/>
<reference evidence="1 2" key="1">
    <citation type="submission" date="2019-08" db="EMBL/GenBank/DDBJ databases">
        <title>The genome of the soybean aphid Biotype 1, its phylome, world population structure and adaptation to the North American continent.</title>
        <authorList>
            <person name="Giordano R."/>
            <person name="Donthu R.K."/>
            <person name="Hernandez A.G."/>
            <person name="Wright C.L."/>
            <person name="Zimin A.V."/>
        </authorList>
    </citation>
    <scope>NUCLEOTIDE SEQUENCE [LARGE SCALE GENOMIC DNA]</scope>
    <source>
        <tissue evidence="1">Whole aphids</tissue>
    </source>
</reference>
<dbReference type="Proteomes" id="UP000475862">
    <property type="component" value="Unassembled WGS sequence"/>
</dbReference>
<organism evidence="1 2">
    <name type="scientific">Aphis glycines</name>
    <name type="common">Soybean aphid</name>
    <dbReference type="NCBI Taxonomy" id="307491"/>
    <lineage>
        <taxon>Eukaryota</taxon>
        <taxon>Metazoa</taxon>
        <taxon>Ecdysozoa</taxon>
        <taxon>Arthropoda</taxon>
        <taxon>Hexapoda</taxon>
        <taxon>Insecta</taxon>
        <taxon>Pterygota</taxon>
        <taxon>Neoptera</taxon>
        <taxon>Paraneoptera</taxon>
        <taxon>Hemiptera</taxon>
        <taxon>Sternorrhyncha</taxon>
        <taxon>Aphidomorpha</taxon>
        <taxon>Aphidoidea</taxon>
        <taxon>Aphididae</taxon>
        <taxon>Aphidini</taxon>
        <taxon>Aphis</taxon>
        <taxon>Aphis</taxon>
    </lineage>
</organism>
<accession>A0A6G0T2U0</accession>
<comment type="caution">
    <text evidence="1">The sequence shown here is derived from an EMBL/GenBank/DDBJ whole genome shotgun (WGS) entry which is preliminary data.</text>
</comment>
<name>A0A6G0T2U0_APHGL</name>
<keyword evidence="2" id="KW-1185">Reference proteome</keyword>